<keyword evidence="18" id="KW-1185">Reference proteome</keyword>
<proteinExistence type="inferred from homology"/>
<keyword evidence="4 13" id="KW-0812">Transmembrane</keyword>
<comment type="function">
    <text evidence="10 13">F(1)F(0) ATP synthase produces ATP from ADP in the presence of a proton or sodium gradient. F-type ATPases consist of two structural domains, F(1) containing the extramembraneous catalytic core and F(0) containing the membrane proton channel, linked together by a central stalk and a peripheral stalk. During catalysis, ATP synthesis in the catalytic domain of F(1) is coupled via a rotary mechanism of the central stalk subunits to proton translocation.</text>
</comment>
<keyword evidence="9 13" id="KW-0066">ATP synthesis</keyword>
<dbReference type="InterPro" id="IPR050059">
    <property type="entry name" value="ATP_synthase_B_chain"/>
</dbReference>
<comment type="similarity">
    <text evidence="1 13 14">Belongs to the ATPase B chain family.</text>
</comment>
<name>A0A1Y5S970_9RHOB</name>
<evidence type="ECO:0000313" key="18">
    <source>
        <dbReference type="Proteomes" id="UP000193307"/>
    </source>
</evidence>
<dbReference type="PANTHER" id="PTHR33445">
    <property type="entry name" value="ATP SYNTHASE SUBUNIT B', CHLOROPLASTIC"/>
    <property type="match status" value="1"/>
</dbReference>
<sequence>MKKALLSLTLAVAATPAFAASGPFVSFNNTNFIVLLGFLVFVGILLYAKVPELISGMLDKRAEGISSELEEARALREEAQTILASYERKQREVQDLADAIVAQAKVDADTNAVKAKEDIKTSIARRLASAQDQIASAQAAAVRDVRNTAVTVAIAAAKDVIAKQMTVTDANKLIDEAIVDVSEKLH</sequence>
<dbReference type="Proteomes" id="UP000193307">
    <property type="component" value="Unassembled WGS sequence"/>
</dbReference>
<dbReference type="AlphaFoldDB" id="A0A1Y5S970"/>
<dbReference type="GO" id="GO:0005886">
    <property type="term" value="C:plasma membrane"/>
    <property type="evidence" value="ECO:0007669"/>
    <property type="project" value="UniProtKB-SubCell"/>
</dbReference>
<feature type="transmembrane region" description="Helical" evidence="13">
    <location>
        <begin position="29"/>
        <end position="48"/>
    </location>
</feature>
<comment type="subcellular location">
    <subcellularLocation>
        <location evidence="13">Cell membrane</location>
        <topology evidence="13">Single-pass membrane protein</topology>
    </subcellularLocation>
    <subcellularLocation>
        <location evidence="12">Endomembrane system</location>
        <topology evidence="12">Single-pass membrane protein</topology>
    </subcellularLocation>
</comment>
<keyword evidence="6 13" id="KW-1133">Transmembrane helix</keyword>
<feature type="coiled-coil region" evidence="15">
    <location>
        <begin position="62"/>
        <end position="96"/>
    </location>
</feature>
<dbReference type="NCBIfam" id="NF009989">
    <property type="entry name" value="PRK13455.1"/>
    <property type="match status" value="1"/>
</dbReference>
<keyword evidence="8 13" id="KW-0472">Membrane</keyword>
<comment type="function">
    <text evidence="11">Component of the F(0) channel, it forms part of the peripheral stalk, linking F(1) to F(0). The b'-subunit is a diverged and duplicated form of b found in plants and photosynthetic bacteria.</text>
</comment>
<keyword evidence="2 13" id="KW-0813">Transport</keyword>
<dbReference type="HAMAP" id="MF_01398">
    <property type="entry name" value="ATP_synth_b_bprime"/>
    <property type="match status" value="1"/>
</dbReference>
<organism evidence="17 18">
    <name type="scientific">Pacificibacter marinus</name>
    <dbReference type="NCBI Taxonomy" id="658057"/>
    <lineage>
        <taxon>Bacteria</taxon>
        <taxon>Pseudomonadati</taxon>
        <taxon>Pseudomonadota</taxon>
        <taxon>Alphaproteobacteria</taxon>
        <taxon>Rhodobacterales</taxon>
        <taxon>Roseobacteraceae</taxon>
        <taxon>Pacificibacter</taxon>
    </lineage>
</organism>
<keyword evidence="5 13" id="KW-0375">Hydrogen ion transport</keyword>
<dbReference type="RefSeq" id="WP_085848375.1">
    <property type="nucleotide sequence ID" value="NZ_FNZV01000006.1"/>
</dbReference>
<dbReference type="EMBL" id="FWFW01000003">
    <property type="protein sequence ID" value="SLN34648.1"/>
    <property type="molecule type" value="Genomic_DNA"/>
</dbReference>
<evidence type="ECO:0000256" key="4">
    <source>
        <dbReference type="ARBA" id="ARBA00022692"/>
    </source>
</evidence>
<keyword evidence="13" id="KW-1003">Cell membrane</keyword>
<evidence type="ECO:0000256" key="16">
    <source>
        <dbReference type="SAM" id="SignalP"/>
    </source>
</evidence>
<evidence type="ECO:0000256" key="1">
    <source>
        <dbReference type="ARBA" id="ARBA00005513"/>
    </source>
</evidence>
<evidence type="ECO:0000256" key="14">
    <source>
        <dbReference type="RuleBase" id="RU003848"/>
    </source>
</evidence>
<dbReference type="GO" id="GO:0045259">
    <property type="term" value="C:proton-transporting ATP synthase complex"/>
    <property type="evidence" value="ECO:0007669"/>
    <property type="project" value="UniProtKB-KW"/>
</dbReference>
<gene>
    <name evidence="13 17" type="primary">atpF</name>
    <name evidence="17" type="ORF">PAM7971_01509</name>
</gene>
<evidence type="ECO:0000256" key="7">
    <source>
        <dbReference type="ARBA" id="ARBA00023065"/>
    </source>
</evidence>
<dbReference type="GO" id="GO:0012505">
    <property type="term" value="C:endomembrane system"/>
    <property type="evidence" value="ECO:0007669"/>
    <property type="project" value="UniProtKB-SubCell"/>
</dbReference>
<evidence type="ECO:0000256" key="12">
    <source>
        <dbReference type="ARBA" id="ARBA00037847"/>
    </source>
</evidence>
<evidence type="ECO:0000256" key="15">
    <source>
        <dbReference type="SAM" id="Coils"/>
    </source>
</evidence>
<comment type="subunit">
    <text evidence="13">F-type ATPases have 2 components, F(1) - the catalytic core - and F(0) - the membrane proton channel. F(1) has five subunits: alpha(3), beta(3), gamma(1), delta(1), epsilon(1). F(0) has three main subunits: a(1), b(2) and c(10-14). The alpha and beta chains form an alternating ring which encloses part of the gamma chain. F(1) is attached to F(0) by a central stalk formed by the gamma and epsilon chains, while a peripheral stalk is formed by the delta and b chains.</text>
</comment>
<evidence type="ECO:0000256" key="13">
    <source>
        <dbReference type="HAMAP-Rule" id="MF_01398"/>
    </source>
</evidence>
<keyword evidence="3 13" id="KW-0138">CF(0)</keyword>
<protein>
    <recommendedName>
        <fullName evidence="13">ATP synthase subunit b</fullName>
    </recommendedName>
    <alternativeName>
        <fullName evidence="13">ATP synthase F(0) sector subunit b</fullName>
    </alternativeName>
    <alternativeName>
        <fullName evidence="13">ATPase subunit I</fullName>
    </alternativeName>
    <alternativeName>
        <fullName evidence="13">F-type ATPase subunit b</fullName>
        <shortName evidence="13">F-ATPase subunit b</shortName>
    </alternativeName>
</protein>
<evidence type="ECO:0000256" key="10">
    <source>
        <dbReference type="ARBA" id="ARBA00025198"/>
    </source>
</evidence>
<reference evidence="17 18" key="1">
    <citation type="submission" date="2017-03" db="EMBL/GenBank/DDBJ databases">
        <authorList>
            <person name="Afonso C.L."/>
            <person name="Miller P.J."/>
            <person name="Scott M.A."/>
            <person name="Spackman E."/>
            <person name="Goraichik I."/>
            <person name="Dimitrov K.M."/>
            <person name="Suarez D.L."/>
            <person name="Swayne D.E."/>
        </authorList>
    </citation>
    <scope>NUCLEOTIDE SEQUENCE [LARGE SCALE GENOMIC DNA]</scope>
    <source>
        <strain evidence="17 18">CECT 7971</strain>
    </source>
</reference>
<dbReference type="STRING" id="658057.SAMN04488032_10645"/>
<evidence type="ECO:0000256" key="2">
    <source>
        <dbReference type="ARBA" id="ARBA00022448"/>
    </source>
</evidence>
<keyword evidence="15" id="KW-0175">Coiled coil</keyword>
<evidence type="ECO:0000256" key="8">
    <source>
        <dbReference type="ARBA" id="ARBA00023136"/>
    </source>
</evidence>
<evidence type="ECO:0000256" key="3">
    <source>
        <dbReference type="ARBA" id="ARBA00022547"/>
    </source>
</evidence>
<dbReference type="InterPro" id="IPR002146">
    <property type="entry name" value="ATP_synth_b/b'su_bac/chlpt"/>
</dbReference>
<keyword evidence="16" id="KW-0732">Signal</keyword>
<dbReference type="Pfam" id="PF00430">
    <property type="entry name" value="ATP-synt_B"/>
    <property type="match status" value="1"/>
</dbReference>
<feature type="signal peptide" evidence="16">
    <location>
        <begin position="1"/>
        <end position="19"/>
    </location>
</feature>
<dbReference type="OrthoDB" id="8479836at2"/>
<evidence type="ECO:0000256" key="5">
    <source>
        <dbReference type="ARBA" id="ARBA00022781"/>
    </source>
</evidence>
<dbReference type="GO" id="GO:0046961">
    <property type="term" value="F:proton-transporting ATPase activity, rotational mechanism"/>
    <property type="evidence" value="ECO:0007669"/>
    <property type="project" value="TreeGrafter"/>
</dbReference>
<keyword evidence="7 13" id="KW-0406">Ion transport</keyword>
<evidence type="ECO:0000256" key="11">
    <source>
        <dbReference type="ARBA" id="ARBA00025614"/>
    </source>
</evidence>
<evidence type="ECO:0000256" key="9">
    <source>
        <dbReference type="ARBA" id="ARBA00023310"/>
    </source>
</evidence>
<feature type="chain" id="PRO_5010996288" description="ATP synthase subunit b" evidence="16">
    <location>
        <begin position="20"/>
        <end position="186"/>
    </location>
</feature>
<evidence type="ECO:0000256" key="6">
    <source>
        <dbReference type="ARBA" id="ARBA00022989"/>
    </source>
</evidence>
<accession>A0A1Y5S970</accession>
<dbReference type="PANTHER" id="PTHR33445:SF1">
    <property type="entry name" value="ATP SYNTHASE SUBUNIT B"/>
    <property type="match status" value="1"/>
</dbReference>
<evidence type="ECO:0000313" key="17">
    <source>
        <dbReference type="EMBL" id="SLN34648.1"/>
    </source>
</evidence>
<dbReference type="GO" id="GO:0046933">
    <property type="term" value="F:proton-transporting ATP synthase activity, rotational mechanism"/>
    <property type="evidence" value="ECO:0007669"/>
    <property type="project" value="UniProtKB-UniRule"/>
</dbReference>
<dbReference type="CDD" id="cd06503">
    <property type="entry name" value="ATP-synt_Fo_b"/>
    <property type="match status" value="1"/>
</dbReference>